<feature type="transmembrane region" description="Helical" evidence="1">
    <location>
        <begin position="162"/>
        <end position="186"/>
    </location>
</feature>
<keyword evidence="1" id="KW-0812">Transmembrane</keyword>
<feature type="transmembrane region" description="Helical" evidence="1">
    <location>
        <begin position="74"/>
        <end position="92"/>
    </location>
</feature>
<evidence type="ECO:0000256" key="1">
    <source>
        <dbReference type="SAM" id="Phobius"/>
    </source>
</evidence>
<keyword evidence="1" id="KW-1133">Transmembrane helix</keyword>
<name>A0A419WAW8_9BACT</name>
<accession>A0A419WAW8</accession>
<sequence length="211" mass="24328">MRTYSPEDMQEATDFELLKEVDHRQIKGFILEQMYEPTKWLRLYGIYQVAMIFLFLVLLGFALQKAFNGNLSPLWWILGALVFSVTVLVVLHEAMHALVYWIYGARKLTVGAIWRKFIFYIAADRQVVDYAVFKKVALAPFVVVNVLTIIPGVLLWPQPVAGFFLSIMCIHSLFCAGDVAMLSFYAKHSDKTIYNFDDLSRGKTFFYAKKN</sequence>
<dbReference type="Proteomes" id="UP000283387">
    <property type="component" value="Unassembled WGS sequence"/>
</dbReference>
<dbReference type="EMBL" id="RAPN01000001">
    <property type="protein sequence ID" value="RKD92631.1"/>
    <property type="molecule type" value="Genomic_DNA"/>
</dbReference>
<organism evidence="2 3">
    <name type="scientific">Mangrovibacterium diazotrophicum</name>
    <dbReference type="NCBI Taxonomy" id="1261403"/>
    <lineage>
        <taxon>Bacteria</taxon>
        <taxon>Pseudomonadati</taxon>
        <taxon>Bacteroidota</taxon>
        <taxon>Bacteroidia</taxon>
        <taxon>Marinilabiliales</taxon>
        <taxon>Prolixibacteraceae</taxon>
        <taxon>Mangrovibacterium</taxon>
    </lineage>
</organism>
<keyword evidence="3" id="KW-1185">Reference proteome</keyword>
<gene>
    <name evidence="2" type="ORF">BC643_3006</name>
</gene>
<dbReference type="RefSeq" id="WP_120273820.1">
    <property type="nucleotide sequence ID" value="NZ_RAPN01000001.1"/>
</dbReference>
<comment type="caution">
    <text evidence="2">The sequence shown here is derived from an EMBL/GenBank/DDBJ whole genome shotgun (WGS) entry which is preliminary data.</text>
</comment>
<dbReference type="OrthoDB" id="1119336at2"/>
<dbReference type="Pfam" id="PF11667">
    <property type="entry name" value="DUF3267"/>
    <property type="match status" value="1"/>
</dbReference>
<reference evidence="2 3" key="1">
    <citation type="submission" date="2018-09" db="EMBL/GenBank/DDBJ databases">
        <title>Genomic Encyclopedia of Archaeal and Bacterial Type Strains, Phase II (KMG-II): from individual species to whole genera.</title>
        <authorList>
            <person name="Goeker M."/>
        </authorList>
    </citation>
    <scope>NUCLEOTIDE SEQUENCE [LARGE SCALE GENOMIC DNA]</scope>
    <source>
        <strain evidence="2 3">DSM 27148</strain>
    </source>
</reference>
<evidence type="ECO:0000313" key="3">
    <source>
        <dbReference type="Proteomes" id="UP000283387"/>
    </source>
</evidence>
<dbReference type="AlphaFoldDB" id="A0A419WAW8"/>
<dbReference type="InterPro" id="IPR021683">
    <property type="entry name" value="DUF3267"/>
</dbReference>
<proteinExistence type="predicted"/>
<evidence type="ECO:0000313" key="2">
    <source>
        <dbReference type="EMBL" id="RKD92631.1"/>
    </source>
</evidence>
<feature type="transmembrane region" description="Helical" evidence="1">
    <location>
        <begin position="136"/>
        <end position="156"/>
    </location>
</feature>
<keyword evidence="1" id="KW-0472">Membrane</keyword>
<protein>
    <submittedName>
        <fullName evidence="2">Putative zincin peptidase</fullName>
    </submittedName>
</protein>
<feature type="transmembrane region" description="Helical" evidence="1">
    <location>
        <begin position="44"/>
        <end position="62"/>
    </location>
</feature>